<dbReference type="PRINTS" id="PR00778">
    <property type="entry name" value="HTHARSR"/>
</dbReference>
<dbReference type="SUPFAM" id="SSF46785">
    <property type="entry name" value="Winged helix' DNA-binding domain"/>
    <property type="match status" value="1"/>
</dbReference>
<accession>A0A1Q2MCI2</accession>
<dbReference type="PANTHER" id="PTHR33154:SF36">
    <property type="entry name" value="TRANSCRIPTIONAL REGULATOR"/>
    <property type="match status" value="1"/>
</dbReference>
<evidence type="ECO:0000256" key="2">
    <source>
        <dbReference type="ARBA" id="ARBA00023125"/>
    </source>
</evidence>
<dbReference type="Proteomes" id="UP000188181">
    <property type="component" value="Chromosome"/>
</dbReference>
<keyword evidence="3" id="KW-0804">Transcription</keyword>
<dbReference type="GO" id="GO:0003677">
    <property type="term" value="F:DNA binding"/>
    <property type="evidence" value="ECO:0007669"/>
    <property type="project" value="UniProtKB-KW"/>
</dbReference>
<dbReference type="InterPro" id="IPR051081">
    <property type="entry name" value="HTH_MetalResp_TranReg"/>
</dbReference>
<keyword evidence="2" id="KW-0238">DNA-binding</keyword>
<dbReference type="KEGG" id="pbas:SMSP2_00344"/>
<organism evidence="5 6">
    <name type="scientific">Limihaloglobus sulfuriphilus</name>
    <dbReference type="NCBI Taxonomy" id="1851148"/>
    <lineage>
        <taxon>Bacteria</taxon>
        <taxon>Pseudomonadati</taxon>
        <taxon>Planctomycetota</taxon>
        <taxon>Phycisphaerae</taxon>
        <taxon>Sedimentisphaerales</taxon>
        <taxon>Sedimentisphaeraceae</taxon>
        <taxon>Limihaloglobus</taxon>
    </lineage>
</organism>
<dbReference type="EMBL" id="CP019646">
    <property type="protein sequence ID" value="AQQ70007.1"/>
    <property type="molecule type" value="Genomic_DNA"/>
</dbReference>
<evidence type="ECO:0000313" key="5">
    <source>
        <dbReference type="EMBL" id="AQQ70007.1"/>
    </source>
</evidence>
<dbReference type="SMART" id="SM00418">
    <property type="entry name" value="HTH_ARSR"/>
    <property type="match status" value="1"/>
</dbReference>
<dbReference type="CDD" id="cd00090">
    <property type="entry name" value="HTH_ARSR"/>
    <property type="match status" value="1"/>
</dbReference>
<dbReference type="InterPro" id="IPR001845">
    <property type="entry name" value="HTH_ArsR_DNA-bd_dom"/>
</dbReference>
<dbReference type="InterPro" id="IPR011991">
    <property type="entry name" value="ArsR-like_HTH"/>
</dbReference>
<dbReference type="RefSeq" id="WP_186804802.1">
    <property type="nucleotide sequence ID" value="NZ_CP019646.1"/>
</dbReference>
<dbReference type="GO" id="GO:0003700">
    <property type="term" value="F:DNA-binding transcription factor activity"/>
    <property type="evidence" value="ECO:0007669"/>
    <property type="project" value="InterPro"/>
</dbReference>
<evidence type="ECO:0000256" key="1">
    <source>
        <dbReference type="ARBA" id="ARBA00023015"/>
    </source>
</evidence>
<keyword evidence="6" id="KW-1185">Reference proteome</keyword>
<protein>
    <submittedName>
        <fullName evidence="5">Putative HTH-type transcriptional regulator</fullName>
    </submittedName>
</protein>
<proteinExistence type="predicted"/>
<evidence type="ECO:0000259" key="4">
    <source>
        <dbReference type="PROSITE" id="PS50987"/>
    </source>
</evidence>
<evidence type="ECO:0000256" key="3">
    <source>
        <dbReference type="ARBA" id="ARBA00023163"/>
    </source>
</evidence>
<dbReference type="InterPro" id="IPR036390">
    <property type="entry name" value="WH_DNA-bd_sf"/>
</dbReference>
<dbReference type="Gene3D" id="1.10.10.10">
    <property type="entry name" value="Winged helix-like DNA-binding domain superfamily/Winged helix DNA-binding domain"/>
    <property type="match status" value="1"/>
</dbReference>
<dbReference type="InterPro" id="IPR036388">
    <property type="entry name" value="WH-like_DNA-bd_sf"/>
</dbReference>
<name>A0A1Q2MCI2_9BACT</name>
<dbReference type="PROSITE" id="PS50987">
    <property type="entry name" value="HTH_ARSR_2"/>
    <property type="match status" value="1"/>
</dbReference>
<keyword evidence="1" id="KW-0805">Transcription regulation</keyword>
<dbReference type="PANTHER" id="PTHR33154">
    <property type="entry name" value="TRANSCRIPTIONAL REGULATOR, ARSR FAMILY"/>
    <property type="match status" value="1"/>
</dbReference>
<sequence length="109" mass="12174">MDTAKMQIYQLKAQIIQAAAHPIRLAVIEYLADGEQCVCDIVDYVGAQRSNVSRHLSVMLRAGVLDCRKDGLKMMYSLKTPCIVKFLSCVEQALKERIEGQAAILSKME</sequence>
<gene>
    <name evidence="5" type="ORF">SMSP2_00344</name>
</gene>
<dbReference type="NCBIfam" id="NF033788">
    <property type="entry name" value="HTH_metalloreg"/>
    <property type="match status" value="1"/>
</dbReference>
<feature type="domain" description="HTH arsR-type" evidence="4">
    <location>
        <begin position="4"/>
        <end position="98"/>
    </location>
</feature>
<reference evidence="6" key="1">
    <citation type="submission" date="2017-02" db="EMBL/GenBank/DDBJ databases">
        <title>Comparative genomics and description of representatives of a novel lineage of planctomycetes thriving in anoxic sediments.</title>
        <authorList>
            <person name="Spring S."/>
            <person name="Bunk B."/>
            <person name="Sproer C."/>
        </authorList>
    </citation>
    <scope>NUCLEOTIDE SEQUENCE [LARGE SCALE GENOMIC DNA]</scope>
    <source>
        <strain evidence="6">SM-Chi-D1</strain>
    </source>
</reference>
<dbReference type="Pfam" id="PF01022">
    <property type="entry name" value="HTH_5"/>
    <property type="match status" value="1"/>
</dbReference>
<dbReference type="AlphaFoldDB" id="A0A1Q2MCI2"/>
<dbReference type="STRING" id="1851148.SMSP2_00344"/>
<evidence type="ECO:0000313" key="6">
    <source>
        <dbReference type="Proteomes" id="UP000188181"/>
    </source>
</evidence>